<gene>
    <name evidence="1" type="ORF">H2198_003441</name>
</gene>
<keyword evidence="2" id="KW-1185">Reference proteome</keyword>
<organism evidence="1 2">
    <name type="scientific">Neophaeococcomyces mojaviensis</name>
    <dbReference type="NCBI Taxonomy" id="3383035"/>
    <lineage>
        <taxon>Eukaryota</taxon>
        <taxon>Fungi</taxon>
        <taxon>Dikarya</taxon>
        <taxon>Ascomycota</taxon>
        <taxon>Pezizomycotina</taxon>
        <taxon>Eurotiomycetes</taxon>
        <taxon>Chaetothyriomycetidae</taxon>
        <taxon>Chaetothyriales</taxon>
        <taxon>Chaetothyriales incertae sedis</taxon>
        <taxon>Neophaeococcomyces</taxon>
    </lineage>
</organism>
<accession>A0ACC3ABD9</accession>
<protein>
    <submittedName>
        <fullName evidence="1">Uncharacterized protein</fullName>
    </submittedName>
</protein>
<proteinExistence type="predicted"/>
<reference evidence="1" key="1">
    <citation type="submission" date="2022-10" db="EMBL/GenBank/DDBJ databases">
        <title>Culturing micro-colonial fungi from biological soil crusts in the Mojave desert and describing Neophaeococcomyces mojavensis, and introducing the new genera and species Taxawa tesnikishii.</title>
        <authorList>
            <person name="Kurbessoian T."/>
            <person name="Stajich J.E."/>
        </authorList>
    </citation>
    <scope>NUCLEOTIDE SEQUENCE</scope>
    <source>
        <strain evidence="1">JES_112</strain>
    </source>
</reference>
<sequence length="468" mass="52688">MANVFYYYPRATRTHQLPGTVPEEHDDIMLARRHTLAKVEERNNRLRANLAGTEVSRVHSTNPPLDLVSPTVVHIVEEKKSMKPFRNAEVVKLVVGGPASPAREDTPVTFHVHQPLLEQSSPFFRVVLSQSVSRALPGDDNENALTWLEGGMRKIYLPEDRVEDIEMLLQWLYSSGRCRNASMSNIVNTCEYHDLYKHFIQYQTGLEYPEIDAAVSKYASWKFTRDLEPKTEVPQGKLRVIDEPATDTNTQAQQDAQQDATDDQTVPPPPSSFTAPSLSKPSTPQSLQNLYRPAPPPFGPLIRLYILADKYDIDGATILHSGQQYKGLRNQIVQRVKAIRRLANCVPDIKDVARLWTCVPVDTEAEWGLKEAIVDMYAGLNHDAFKRVFRVERPQGGQNGVGGVGDREGVTEGQGRADVGEQDWHPEFLKELLVQKVLGEIGVEKEVFGVRKDRCNAESEEDCSREPK</sequence>
<evidence type="ECO:0000313" key="1">
    <source>
        <dbReference type="EMBL" id="KAJ9658871.1"/>
    </source>
</evidence>
<dbReference type="Proteomes" id="UP001172386">
    <property type="component" value="Unassembled WGS sequence"/>
</dbReference>
<dbReference type="EMBL" id="JAPDRQ010000046">
    <property type="protein sequence ID" value="KAJ9658871.1"/>
    <property type="molecule type" value="Genomic_DNA"/>
</dbReference>
<name>A0ACC3ABD9_9EURO</name>
<comment type="caution">
    <text evidence="1">The sequence shown here is derived from an EMBL/GenBank/DDBJ whole genome shotgun (WGS) entry which is preliminary data.</text>
</comment>
<evidence type="ECO:0000313" key="2">
    <source>
        <dbReference type="Proteomes" id="UP001172386"/>
    </source>
</evidence>